<dbReference type="InterPro" id="IPR002641">
    <property type="entry name" value="PNPLA_dom"/>
</dbReference>
<evidence type="ECO:0000259" key="3">
    <source>
        <dbReference type="PROSITE" id="PS51635"/>
    </source>
</evidence>
<feature type="domain" description="PNPLA" evidence="3">
    <location>
        <begin position="74"/>
        <end position="269"/>
    </location>
</feature>
<dbReference type="SUPFAM" id="SSF52151">
    <property type="entry name" value="FabD/lysophospholipase-like"/>
    <property type="match status" value="1"/>
</dbReference>
<accession>A0A6B2QYJ9</accession>
<feature type="active site" description="Proton acceptor" evidence="2">
    <location>
        <position position="253"/>
    </location>
</feature>
<evidence type="ECO:0000256" key="2">
    <source>
        <dbReference type="PROSITE-ProRule" id="PRU01161"/>
    </source>
</evidence>
<dbReference type="EMBL" id="JAAGRN010000002">
    <property type="protein sequence ID" value="NDY82209.1"/>
    <property type="molecule type" value="Genomic_DNA"/>
</dbReference>
<comment type="caution">
    <text evidence="4">The sequence shown here is derived from an EMBL/GenBank/DDBJ whole genome shotgun (WGS) entry which is preliminary data.</text>
</comment>
<feature type="active site" description="Nucleophile" evidence="2">
    <location>
        <position position="109"/>
    </location>
</feature>
<dbReference type="GO" id="GO:0016787">
    <property type="term" value="F:hydrolase activity"/>
    <property type="evidence" value="ECO:0007669"/>
    <property type="project" value="UniProtKB-UniRule"/>
</dbReference>
<dbReference type="Gene3D" id="3.40.1090.10">
    <property type="entry name" value="Cytosolic phospholipase A2 catalytic domain"/>
    <property type="match status" value="1"/>
</dbReference>
<feature type="short sequence motif" description="GXGXXG" evidence="2">
    <location>
        <begin position="78"/>
        <end position="83"/>
    </location>
</feature>
<feature type="short sequence motif" description="GXSXG" evidence="2">
    <location>
        <begin position="107"/>
        <end position="111"/>
    </location>
</feature>
<name>A0A6B2QYJ9_9BURK</name>
<dbReference type="Pfam" id="PF01734">
    <property type="entry name" value="Patatin"/>
    <property type="match status" value="1"/>
</dbReference>
<feature type="short sequence motif" description="DGA/G" evidence="2">
    <location>
        <begin position="253"/>
        <end position="255"/>
    </location>
</feature>
<sequence>MVIIMAVSLSGCGSGLLRKSAVPENQHTQAQAAVSPGLRYVISSPEGVSAMMAELQENQQHIKSSDLTGTGNYLLISGGGDKGAFGAGLLSGWTVRGDRPEFNLVTGVSTGALIAPFAFLGSKYDNVLKYVYTQVTPQMIYKNRGLMAAVFEDSLGDSTPLYHLISEYINADFLKEVANEYQRGRWLLVATTNIDAGVPVVWNMGKIASIGTPDSLELFRRVLLASASVPGAFPPVMFDVILNGNTYHEMHVDGGVSMQAFMYPPAAANRMKEESIRRRKILQAYIIRNARLDNDWQEIERKTMSIVGRSISQLIQAQGIGDILRIYQTTQMDKVGFNLAFIGPDFKATHREEFDTEYMRALYQYAYDQAMKGYGWAHQPPGLVRTIDEDVRSQRR</sequence>
<keyword evidence="1 2" id="KW-0443">Lipid metabolism</keyword>
<keyword evidence="2" id="KW-0378">Hydrolase</keyword>
<protein>
    <submittedName>
        <fullName evidence="4">Patatin family protein</fullName>
    </submittedName>
</protein>
<reference evidence="4" key="1">
    <citation type="submission" date="2020-02" db="EMBL/GenBank/DDBJ databases">
        <authorList>
            <person name="Chen W.-M."/>
        </authorList>
    </citation>
    <scope>NUCLEOTIDE SEQUENCE</scope>
    <source>
        <strain evidence="4">NBD-18</strain>
    </source>
</reference>
<keyword evidence="2" id="KW-0442">Lipid degradation</keyword>
<evidence type="ECO:0000313" key="4">
    <source>
        <dbReference type="EMBL" id="NDY82209.1"/>
    </source>
</evidence>
<evidence type="ECO:0000256" key="1">
    <source>
        <dbReference type="ARBA" id="ARBA00023098"/>
    </source>
</evidence>
<dbReference type="AlphaFoldDB" id="A0A6B2QYJ9"/>
<proteinExistence type="predicted"/>
<dbReference type="GO" id="GO:0016042">
    <property type="term" value="P:lipid catabolic process"/>
    <property type="evidence" value="ECO:0007669"/>
    <property type="project" value="UniProtKB-UniRule"/>
</dbReference>
<gene>
    <name evidence="4" type="ORF">G3I67_03090</name>
</gene>
<organism evidence="4">
    <name type="scientific">Sheuella amnicola</name>
    <dbReference type="NCBI Taxonomy" id="2707330"/>
    <lineage>
        <taxon>Bacteria</taxon>
        <taxon>Pseudomonadati</taxon>
        <taxon>Pseudomonadota</taxon>
        <taxon>Betaproteobacteria</taxon>
        <taxon>Burkholderiales</taxon>
        <taxon>Alcaligenaceae</taxon>
        <taxon>Sheuella</taxon>
    </lineage>
</organism>
<dbReference type="InterPro" id="IPR016035">
    <property type="entry name" value="Acyl_Trfase/lysoPLipase"/>
</dbReference>
<dbReference type="PROSITE" id="PS51635">
    <property type="entry name" value="PNPLA"/>
    <property type="match status" value="1"/>
</dbReference>